<dbReference type="RefSeq" id="WP_123288441.1">
    <property type="nucleotide sequence ID" value="NZ_JACIJB010000008.1"/>
</dbReference>
<dbReference type="InterPro" id="IPR000055">
    <property type="entry name" value="Restrct_endonuc_typeI_TRD"/>
</dbReference>
<dbReference type="AlphaFoldDB" id="A0A7W9A449"/>
<proteinExistence type="inferred from homology"/>
<feature type="domain" description="Type I restriction modification DNA specificity" evidence="4">
    <location>
        <begin position="6"/>
        <end position="180"/>
    </location>
</feature>
<dbReference type="GO" id="GO:0009035">
    <property type="term" value="F:type I site-specific deoxyribonuclease activity"/>
    <property type="evidence" value="ECO:0007669"/>
    <property type="project" value="UniProtKB-EC"/>
</dbReference>
<dbReference type="EMBL" id="JACIJB010000008">
    <property type="protein sequence ID" value="MBB5661122.1"/>
    <property type="molecule type" value="Genomic_DNA"/>
</dbReference>
<accession>A0A7W9A449</accession>
<organism evidence="5 6">
    <name type="scientific">Brevundimonas halotolerans</name>
    <dbReference type="NCBI Taxonomy" id="69670"/>
    <lineage>
        <taxon>Bacteria</taxon>
        <taxon>Pseudomonadati</taxon>
        <taxon>Pseudomonadota</taxon>
        <taxon>Alphaproteobacteria</taxon>
        <taxon>Caulobacterales</taxon>
        <taxon>Caulobacteraceae</taxon>
        <taxon>Brevundimonas</taxon>
    </lineage>
</organism>
<gene>
    <name evidence="5" type="ORF">FHS65_001881</name>
</gene>
<comment type="similarity">
    <text evidence="1">Belongs to the type-I restriction system S methylase family.</text>
</comment>
<protein>
    <submittedName>
        <fullName evidence="5">Type I restriction enzyme S subunit</fullName>
        <ecNumber evidence="5">3.1.21.3</ecNumber>
    </submittedName>
</protein>
<dbReference type="CDD" id="cd17256">
    <property type="entry name" value="RMtype1_S_EcoJA65PI-TRD1-CR1_like"/>
    <property type="match status" value="1"/>
</dbReference>
<dbReference type="EC" id="3.1.21.3" evidence="5"/>
<evidence type="ECO:0000313" key="5">
    <source>
        <dbReference type="EMBL" id="MBB5661122.1"/>
    </source>
</evidence>
<evidence type="ECO:0000256" key="1">
    <source>
        <dbReference type="ARBA" id="ARBA00010923"/>
    </source>
</evidence>
<reference evidence="5 6" key="1">
    <citation type="submission" date="2020-08" db="EMBL/GenBank/DDBJ databases">
        <title>Genomic Encyclopedia of Type Strains, Phase IV (KMG-IV): sequencing the most valuable type-strain genomes for metagenomic binning, comparative biology and taxonomic classification.</title>
        <authorList>
            <person name="Goeker M."/>
        </authorList>
    </citation>
    <scope>NUCLEOTIDE SEQUENCE [LARGE SCALE GENOMIC DNA]</scope>
    <source>
        <strain evidence="5 6">DSM 24448</strain>
    </source>
</reference>
<evidence type="ECO:0000256" key="3">
    <source>
        <dbReference type="ARBA" id="ARBA00023125"/>
    </source>
</evidence>
<dbReference type="PANTHER" id="PTHR30408">
    <property type="entry name" value="TYPE-1 RESTRICTION ENZYME ECOKI SPECIFICITY PROTEIN"/>
    <property type="match status" value="1"/>
</dbReference>
<keyword evidence="6" id="KW-1185">Reference proteome</keyword>
<dbReference type="InterPro" id="IPR052021">
    <property type="entry name" value="Type-I_RS_S_subunit"/>
</dbReference>
<feature type="domain" description="Type I restriction modification DNA specificity" evidence="4">
    <location>
        <begin position="215"/>
        <end position="373"/>
    </location>
</feature>
<evidence type="ECO:0000313" key="6">
    <source>
        <dbReference type="Proteomes" id="UP000548978"/>
    </source>
</evidence>
<dbReference type="Gene3D" id="3.90.220.20">
    <property type="entry name" value="DNA methylase specificity domains"/>
    <property type="match status" value="2"/>
</dbReference>
<comment type="caution">
    <text evidence="5">The sequence shown here is derived from an EMBL/GenBank/DDBJ whole genome shotgun (WGS) entry which is preliminary data.</text>
</comment>
<dbReference type="PANTHER" id="PTHR30408:SF12">
    <property type="entry name" value="TYPE I RESTRICTION ENZYME MJAVIII SPECIFICITY SUBUNIT"/>
    <property type="match status" value="1"/>
</dbReference>
<dbReference type="OrthoDB" id="164285at2"/>
<dbReference type="Proteomes" id="UP000548978">
    <property type="component" value="Unassembled WGS sequence"/>
</dbReference>
<dbReference type="GO" id="GO:0003677">
    <property type="term" value="F:DNA binding"/>
    <property type="evidence" value="ECO:0007669"/>
    <property type="project" value="UniProtKB-KW"/>
</dbReference>
<keyword evidence="3" id="KW-0238">DNA-binding</keyword>
<evidence type="ECO:0000259" key="4">
    <source>
        <dbReference type="Pfam" id="PF01420"/>
    </source>
</evidence>
<dbReference type="GO" id="GO:0009307">
    <property type="term" value="P:DNA restriction-modification system"/>
    <property type="evidence" value="ECO:0007669"/>
    <property type="project" value="UniProtKB-KW"/>
</dbReference>
<name>A0A7W9A449_9CAUL</name>
<keyword evidence="2" id="KW-0680">Restriction system</keyword>
<dbReference type="InterPro" id="IPR044946">
    <property type="entry name" value="Restrct_endonuc_typeI_TRD_sf"/>
</dbReference>
<dbReference type="Pfam" id="PF01420">
    <property type="entry name" value="Methylase_S"/>
    <property type="match status" value="2"/>
</dbReference>
<evidence type="ECO:0000256" key="2">
    <source>
        <dbReference type="ARBA" id="ARBA00022747"/>
    </source>
</evidence>
<sequence length="412" mass="44565">MPSEVPEGWKQTTLGAVADITRGVSWRDENETNKTTAGALPVLGIRNVQQSLKLDDTVWLTGLSQRSVASSTVRRGDILMVGSNGNPARIGNSVRIDVAGVYLYASLLFGVRPDEAQADGEFLFHLIRSTAVQKAISDTVQGSTGLANLKITVLRDTRLLLPPLEEQRRIAEVLRSASATCEASNRVVEKYGAVIQTEIDSVVAELVNDPSIPKVHLGEVAMVKGGKRLPKGSQYSDDPTGFRYVRVTDWNDHEIEPARVQWIPSETAAAIRRYTISSADLFISIAGSIGLVALVPAELDGAHLTENAAKIVLRDDQVIDRNYLLLALMSGSLTDQIRQQKGVGGGVPKLALFRIEALEIPLPSIDRQREIAASYRSLKAARSISSQASKAAVRVFETLAADLLSGRVRVPA</sequence>
<keyword evidence="5" id="KW-0378">Hydrolase</keyword>
<dbReference type="SUPFAM" id="SSF116734">
    <property type="entry name" value="DNA methylase specificity domain"/>
    <property type="match status" value="2"/>
</dbReference>